<name>A0A158CGE7_9BURK</name>
<keyword evidence="5 6" id="KW-0472">Membrane</keyword>
<accession>A0A158CGE7</accession>
<dbReference type="STRING" id="1777138.AWB77_04070"/>
<dbReference type="AlphaFoldDB" id="A0A158CGE7"/>
<feature type="transmembrane region" description="Helical" evidence="6">
    <location>
        <begin position="156"/>
        <end position="174"/>
    </location>
</feature>
<keyword evidence="4 6" id="KW-1133">Transmembrane helix</keyword>
<dbReference type="InterPro" id="IPR043428">
    <property type="entry name" value="LivM-like"/>
</dbReference>
<evidence type="ECO:0000313" key="7">
    <source>
        <dbReference type="EMBL" id="SAK81389.1"/>
    </source>
</evidence>
<reference evidence="7" key="1">
    <citation type="submission" date="2016-01" db="EMBL/GenBank/DDBJ databases">
        <authorList>
            <person name="Peeters C."/>
        </authorList>
    </citation>
    <scope>NUCLEOTIDE SEQUENCE</scope>
    <source>
        <strain evidence="7">LMG 29320</strain>
    </source>
</reference>
<dbReference type="RefSeq" id="WP_061136225.1">
    <property type="nucleotide sequence ID" value="NZ_FCNX02000010.1"/>
</dbReference>
<organism evidence="7 8">
    <name type="scientific">Caballeronia fortuita</name>
    <dbReference type="NCBI Taxonomy" id="1777138"/>
    <lineage>
        <taxon>Bacteria</taxon>
        <taxon>Pseudomonadati</taxon>
        <taxon>Pseudomonadota</taxon>
        <taxon>Betaproteobacteria</taxon>
        <taxon>Burkholderiales</taxon>
        <taxon>Burkholderiaceae</taxon>
        <taxon>Caballeronia</taxon>
    </lineage>
</organism>
<dbReference type="InterPro" id="IPR001851">
    <property type="entry name" value="ABC_transp_permease"/>
</dbReference>
<feature type="transmembrane region" description="Helical" evidence="6">
    <location>
        <begin position="242"/>
        <end position="269"/>
    </location>
</feature>
<evidence type="ECO:0000256" key="3">
    <source>
        <dbReference type="ARBA" id="ARBA00022692"/>
    </source>
</evidence>
<evidence type="ECO:0000256" key="5">
    <source>
        <dbReference type="ARBA" id="ARBA00023136"/>
    </source>
</evidence>
<sequence>MHKLFIALFVALALPLFIADQSWLLAYCAQTATLIVFALSYNLLLGQTGLLSFGHAVYAGLGAFAAAHAFNRFGVPLPLLPMVGGCAAMFVAIIFGAITTQRAGTAFAMITLGLSELVAACVWLVPGWFGGEGGVTIDRASGPALFAWTFGPLREAYVLIACWCAASALAMFAFSRTPMCRLANAVRDNPARAAAIGFAPARVRLRMLVVSAFFAGIAGVMALINVELVSSESVGLARSTSVLVATVIGGAGTFFGPVIGAVLLTFFSVGLASLTAAWPMYLGLFFMWIVVVSPEGVAGFFRRDARSVRAGISSAIAWGVAVVVTVESLYAGRHDARAWFIAVPCALLGVLLARRTRTTR</sequence>
<keyword evidence="2" id="KW-1003">Cell membrane</keyword>
<evidence type="ECO:0000256" key="4">
    <source>
        <dbReference type="ARBA" id="ARBA00022989"/>
    </source>
</evidence>
<proteinExistence type="predicted"/>
<feature type="transmembrane region" description="Helical" evidence="6">
    <location>
        <begin position="207"/>
        <end position="230"/>
    </location>
</feature>
<evidence type="ECO:0000313" key="8">
    <source>
        <dbReference type="Proteomes" id="UP000054903"/>
    </source>
</evidence>
<dbReference type="Proteomes" id="UP000054903">
    <property type="component" value="Unassembled WGS sequence"/>
</dbReference>
<gene>
    <name evidence="7" type="ORF">AWB77_04070</name>
</gene>
<protein>
    <submittedName>
        <fullName evidence="7">Inner-membrane translocator</fullName>
    </submittedName>
</protein>
<feature type="transmembrane region" description="Helical" evidence="6">
    <location>
        <begin position="79"/>
        <end position="100"/>
    </location>
</feature>
<dbReference type="PANTHER" id="PTHR30482">
    <property type="entry name" value="HIGH-AFFINITY BRANCHED-CHAIN AMINO ACID TRANSPORT SYSTEM PERMEASE"/>
    <property type="match status" value="1"/>
</dbReference>
<keyword evidence="3 6" id="KW-0812">Transmembrane</keyword>
<dbReference type="EMBL" id="FCNX02000010">
    <property type="protein sequence ID" value="SAK81389.1"/>
    <property type="molecule type" value="Genomic_DNA"/>
</dbReference>
<keyword evidence="8" id="KW-1185">Reference proteome</keyword>
<evidence type="ECO:0000256" key="1">
    <source>
        <dbReference type="ARBA" id="ARBA00004651"/>
    </source>
</evidence>
<feature type="transmembrane region" description="Helical" evidence="6">
    <location>
        <begin position="336"/>
        <end position="353"/>
    </location>
</feature>
<dbReference type="Pfam" id="PF02653">
    <property type="entry name" value="BPD_transp_2"/>
    <property type="match status" value="1"/>
</dbReference>
<comment type="caution">
    <text evidence="7">The sequence shown here is derived from an EMBL/GenBank/DDBJ whole genome shotgun (WGS) entry which is preliminary data.</text>
</comment>
<comment type="subcellular location">
    <subcellularLocation>
        <location evidence="1">Cell membrane</location>
        <topology evidence="1">Multi-pass membrane protein</topology>
    </subcellularLocation>
</comment>
<feature type="transmembrane region" description="Helical" evidence="6">
    <location>
        <begin position="44"/>
        <end position="67"/>
    </location>
</feature>
<dbReference type="CDD" id="cd06581">
    <property type="entry name" value="TM_PBP1_LivM_like"/>
    <property type="match status" value="1"/>
</dbReference>
<dbReference type="PANTHER" id="PTHR30482:SF17">
    <property type="entry name" value="ABC TRANSPORTER ATP-BINDING PROTEIN"/>
    <property type="match status" value="1"/>
</dbReference>
<feature type="transmembrane region" description="Helical" evidence="6">
    <location>
        <begin position="106"/>
        <end position="129"/>
    </location>
</feature>
<evidence type="ECO:0000256" key="2">
    <source>
        <dbReference type="ARBA" id="ARBA00022475"/>
    </source>
</evidence>
<dbReference type="GO" id="GO:0015658">
    <property type="term" value="F:branched-chain amino acid transmembrane transporter activity"/>
    <property type="evidence" value="ECO:0007669"/>
    <property type="project" value="InterPro"/>
</dbReference>
<evidence type="ECO:0000256" key="6">
    <source>
        <dbReference type="SAM" id="Phobius"/>
    </source>
</evidence>
<dbReference type="GO" id="GO:0005886">
    <property type="term" value="C:plasma membrane"/>
    <property type="evidence" value="ECO:0007669"/>
    <property type="project" value="UniProtKB-SubCell"/>
</dbReference>
<dbReference type="OrthoDB" id="9034298at2"/>